<sequence length="80" mass="8734">MKKRGCWVARTRSGVGPVRMGWVWDPRGTRPVLVLSLCRSGSGKGILNGKGMAGSRGLLSSHVNFKYLFSFAFSLDNFNG</sequence>
<accession>A0AAD3TA91</accession>
<dbReference type="EMBL" id="BSYO01000029">
    <property type="protein sequence ID" value="GMH25539.1"/>
    <property type="molecule type" value="Genomic_DNA"/>
</dbReference>
<proteinExistence type="predicted"/>
<reference evidence="1" key="1">
    <citation type="submission" date="2023-05" db="EMBL/GenBank/DDBJ databases">
        <title>Nepenthes gracilis genome sequencing.</title>
        <authorList>
            <person name="Fukushima K."/>
        </authorList>
    </citation>
    <scope>NUCLEOTIDE SEQUENCE</scope>
    <source>
        <strain evidence="1">SING2019-196</strain>
    </source>
</reference>
<protein>
    <submittedName>
        <fullName evidence="1">Uncharacterized protein</fullName>
    </submittedName>
</protein>
<name>A0AAD3TA91_NEPGR</name>
<evidence type="ECO:0000313" key="2">
    <source>
        <dbReference type="Proteomes" id="UP001279734"/>
    </source>
</evidence>
<evidence type="ECO:0000313" key="1">
    <source>
        <dbReference type="EMBL" id="GMH25539.1"/>
    </source>
</evidence>
<dbReference type="AlphaFoldDB" id="A0AAD3TA91"/>
<comment type="caution">
    <text evidence="1">The sequence shown here is derived from an EMBL/GenBank/DDBJ whole genome shotgun (WGS) entry which is preliminary data.</text>
</comment>
<organism evidence="1 2">
    <name type="scientific">Nepenthes gracilis</name>
    <name type="common">Slender pitcher plant</name>
    <dbReference type="NCBI Taxonomy" id="150966"/>
    <lineage>
        <taxon>Eukaryota</taxon>
        <taxon>Viridiplantae</taxon>
        <taxon>Streptophyta</taxon>
        <taxon>Embryophyta</taxon>
        <taxon>Tracheophyta</taxon>
        <taxon>Spermatophyta</taxon>
        <taxon>Magnoliopsida</taxon>
        <taxon>eudicotyledons</taxon>
        <taxon>Gunneridae</taxon>
        <taxon>Pentapetalae</taxon>
        <taxon>Caryophyllales</taxon>
        <taxon>Nepenthaceae</taxon>
        <taxon>Nepenthes</taxon>
    </lineage>
</organism>
<keyword evidence="2" id="KW-1185">Reference proteome</keyword>
<gene>
    <name evidence="1" type="ORF">Nepgr_027382</name>
</gene>
<dbReference type="Proteomes" id="UP001279734">
    <property type="component" value="Unassembled WGS sequence"/>
</dbReference>